<dbReference type="PANTHER" id="PTHR19855">
    <property type="entry name" value="WD40 REPEAT PROTEIN 12, 37"/>
    <property type="match status" value="1"/>
</dbReference>
<dbReference type="KEGG" id="lak:106164813"/>
<dbReference type="SMART" id="SM00320">
    <property type="entry name" value="WD40"/>
    <property type="match status" value="7"/>
</dbReference>
<dbReference type="InterPro" id="IPR019775">
    <property type="entry name" value="WD40_repeat_CS"/>
</dbReference>
<evidence type="ECO:0000256" key="2">
    <source>
        <dbReference type="ARBA" id="ARBA00004496"/>
    </source>
</evidence>
<dbReference type="OrthoDB" id="9984207at2759"/>
<dbReference type="InterPro" id="IPR036322">
    <property type="entry name" value="WD40_repeat_dom_sf"/>
</dbReference>
<feature type="region of interest" description="Disordered" evidence="9">
    <location>
        <begin position="146"/>
        <end position="172"/>
    </location>
</feature>
<keyword evidence="10" id="KW-1185">Reference proteome</keyword>
<proteinExistence type="predicted"/>
<feature type="repeat" description="WD" evidence="8">
    <location>
        <begin position="365"/>
        <end position="406"/>
    </location>
</feature>
<evidence type="ECO:0000256" key="9">
    <source>
        <dbReference type="SAM" id="MobiDB-lite"/>
    </source>
</evidence>
<evidence type="ECO:0000313" key="10">
    <source>
        <dbReference type="Proteomes" id="UP000085678"/>
    </source>
</evidence>
<organism evidence="10 11">
    <name type="scientific">Lingula anatina</name>
    <name type="common">Brachiopod</name>
    <name type="synonym">Lingula unguis</name>
    <dbReference type="NCBI Taxonomy" id="7574"/>
    <lineage>
        <taxon>Eukaryota</taxon>
        <taxon>Metazoa</taxon>
        <taxon>Spiralia</taxon>
        <taxon>Lophotrochozoa</taxon>
        <taxon>Brachiopoda</taxon>
        <taxon>Linguliformea</taxon>
        <taxon>Lingulata</taxon>
        <taxon>Lingulida</taxon>
        <taxon>Linguloidea</taxon>
        <taxon>Lingulidae</taxon>
        <taxon>Lingula</taxon>
    </lineage>
</organism>
<feature type="repeat" description="WD" evidence="8">
    <location>
        <begin position="323"/>
        <end position="364"/>
    </location>
</feature>
<keyword evidence="4 8" id="KW-0853">WD repeat</keyword>
<dbReference type="PRINTS" id="PR00320">
    <property type="entry name" value="GPROTEINBRPT"/>
</dbReference>
<keyword evidence="3" id="KW-0963">Cytoplasm</keyword>
<protein>
    <recommendedName>
        <fullName evidence="7">WD repeat-containing protein 37</fullName>
    </recommendedName>
</protein>
<evidence type="ECO:0000256" key="3">
    <source>
        <dbReference type="ARBA" id="ARBA00022490"/>
    </source>
</evidence>
<evidence type="ECO:0000313" key="11">
    <source>
        <dbReference type="RefSeq" id="XP_013398295.1"/>
    </source>
</evidence>
<dbReference type="FunCoup" id="A0A1S3IJ74">
    <property type="interactions" value="2148"/>
</dbReference>
<dbReference type="RefSeq" id="XP_013398295.1">
    <property type="nucleotide sequence ID" value="XM_013542841.1"/>
</dbReference>
<dbReference type="Pfam" id="PF00400">
    <property type="entry name" value="WD40"/>
    <property type="match status" value="5"/>
</dbReference>
<dbReference type="GeneID" id="106164813"/>
<accession>A0A1S3IJ74</accession>
<sequence>MNHSVINVIPANEVDFEALLTYDTSINVFQRKKFLKAWLAKPSAMSFAALTDGGEVVGYGQKYSEYTKKKTWHDFIIKLFSYITSLSLLSCLQGGLCYFQKHFHFLVFHFRGRLHDLFALIEDEYEKLYVENQTLHEKLEHYRSTAGDKAEGVDSGDGTKAPKKSSSQISQKIKDTYKTSTSRIVSTFKNQSAGSHFVREFSGHGDGVWDVSVSKLHQVTIVGTSSADGAAKLWSSETGECVTNYFGHKGSVNSLRFHPSQDHVVTASGDQTAHVWKAQISLPLEKRAPSDDELELSEKEELDASDEYHMFDANVIRVPQTDLTGHSNVVVAADWMAGGREVITASWDRTAILYDVDTGAILNTLQGHEKELTNVCTHPVQKLVVTSSKDTTFRLWDFRNPSMQLNVFQGHTEPVTTAVFVAADKIVSGSDDRSVKIWDLKNMRSPMETIRTDAPVNRLAVSPSHQILAIPQDNRHIRLYDINGVRLGRLPRSNRVGHSRMVCAAAWDEDSPTCNLFTCGFDRLVLGWYVNPQRKDAKDEK</sequence>
<feature type="repeat" description="WD" evidence="8">
    <location>
        <begin position="245"/>
        <end position="277"/>
    </location>
</feature>
<reference evidence="11" key="1">
    <citation type="submission" date="2025-08" db="UniProtKB">
        <authorList>
            <consortium name="RefSeq"/>
        </authorList>
    </citation>
    <scope>IDENTIFICATION</scope>
    <source>
        <tissue evidence="11">Gonads</tissue>
    </source>
</reference>
<evidence type="ECO:0000256" key="8">
    <source>
        <dbReference type="PROSITE-ProRule" id="PRU00221"/>
    </source>
</evidence>
<feature type="repeat" description="WD" evidence="8">
    <location>
        <begin position="408"/>
        <end position="448"/>
    </location>
</feature>
<dbReference type="PROSITE" id="PS50082">
    <property type="entry name" value="WD_REPEATS_2"/>
    <property type="match status" value="5"/>
</dbReference>
<dbReference type="STRING" id="7574.A0A1S3IJ74"/>
<evidence type="ECO:0000256" key="4">
    <source>
        <dbReference type="ARBA" id="ARBA00022574"/>
    </source>
</evidence>
<comment type="subcellular location">
    <subcellularLocation>
        <location evidence="2">Cytoplasm</location>
    </subcellularLocation>
    <subcellularLocation>
        <location evidence="1">Nucleus</location>
    </subcellularLocation>
</comment>
<dbReference type="InterPro" id="IPR020472">
    <property type="entry name" value="WD40_PAC1"/>
</dbReference>
<evidence type="ECO:0000256" key="5">
    <source>
        <dbReference type="ARBA" id="ARBA00022737"/>
    </source>
</evidence>
<keyword evidence="5" id="KW-0677">Repeat</keyword>
<dbReference type="InterPro" id="IPR001680">
    <property type="entry name" value="WD40_rpt"/>
</dbReference>
<dbReference type="PROSITE" id="PS50294">
    <property type="entry name" value="WD_REPEATS_REGION"/>
    <property type="match status" value="3"/>
</dbReference>
<gene>
    <name evidence="11" type="primary">LOC106164813</name>
</gene>
<dbReference type="Gene3D" id="2.130.10.10">
    <property type="entry name" value="YVTN repeat-like/Quinoprotein amine dehydrogenase"/>
    <property type="match status" value="2"/>
</dbReference>
<dbReference type="GO" id="GO:0005737">
    <property type="term" value="C:cytoplasm"/>
    <property type="evidence" value="ECO:0007669"/>
    <property type="project" value="UniProtKB-SubCell"/>
</dbReference>
<dbReference type="AlphaFoldDB" id="A0A1S3IJ74"/>
<feature type="repeat" description="WD" evidence="8">
    <location>
        <begin position="201"/>
        <end position="244"/>
    </location>
</feature>
<evidence type="ECO:0000256" key="7">
    <source>
        <dbReference type="ARBA" id="ARBA00040954"/>
    </source>
</evidence>
<evidence type="ECO:0000256" key="1">
    <source>
        <dbReference type="ARBA" id="ARBA00004123"/>
    </source>
</evidence>
<name>A0A1S3IJ74_LINAN</name>
<dbReference type="PROSITE" id="PS00678">
    <property type="entry name" value="WD_REPEATS_1"/>
    <property type="match status" value="1"/>
</dbReference>
<dbReference type="Proteomes" id="UP000085678">
    <property type="component" value="Unplaced"/>
</dbReference>
<dbReference type="GO" id="GO:0005634">
    <property type="term" value="C:nucleus"/>
    <property type="evidence" value="ECO:0007669"/>
    <property type="project" value="UniProtKB-SubCell"/>
</dbReference>
<dbReference type="CDD" id="cd00200">
    <property type="entry name" value="WD40"/>
    <property type="match status" value="1"/>
</dbReference>
<dbReference type="SUPFAM" id="SSF50978">
    <property type="entry name" value="WD40 repeat-like"/>
    <property type="match status" value="1"/>
</dbReference>
<evidence type="ECO:0000256" key="6">
    <source>
        <dbReference type="ARBA" id="ARBA00023242"/>
    </source>
</evidence>
<dbReference type="InterPro" id="IPR015943">
    <property type="entry name" value="WD40/YVTN_repeat-like_dom_sf"/>
</dbReference>
<dbReference type="PANTHER" id="PTHR19855:SF12">
    <property type="entry name" value="WD REPEAT-CONTAINING PROTEIN 37"/>
    <property type="match status" value="1"/>
</dbReference>
<keyword evidence="6" id="KW-0539">Nucleus</keyword>
<dbReference type="InParanoid" id="A0A1S3IJ74"/>